<reference evidence="2 3" key="2">
    <citation type="submission" date="2017-09" db="EMBL/GenBank/DDBJ databases">
        <title>Extensive intraspecific genome diversity in a model arbuscular mycorrhizal fungus.</title>
        <authorList>
            <person name="Chen E.C."/>
            <person name="Morin E."/>
            <person name="Beaudet D."/>
            <person name="Noel J."/>
            <person name="Ndikumana S."/>
            <person name="Charron P."/>
            <person name="St-Onge C."/>
            <person name="Giorgi J."/>
            <person name="Grigoriev I.V."/>
            <person name="Roux C."/>
            <person name="Martin F.M."/>
            <person name="Corradi N."/>
        </authorList>
    </citation>
    <scope>NUCLEOTIDE SEQUENCE [LARGE SCALE GENOMIC DNA]</scope>
    <source>
        <strain evidence="2 3">A5</strain>
    </source>
</reference>
<protein>
    <submittedName>
        <fullName evidence="2">Uncharacterized protein</fullName>
    </submittedName>
</protein>
<feature type="compositionally biased region" description="Basic and acidic residues" evidence="1">
    <location>
        <begin position="80"/>
        <end position="103"/>
    </location>
</feature>
<dbReference type="AlphaFoldDB" id="A0A2N0PY20"/>
<feature type="compositionally biased region" description="Basic residues" evidence="1">
    <location>
        <begin position="104"/>
        <end position="114"/>
    </location>
</feature>
<organism evidence="2 3">
    <name type="scientific">Rhizophagus irregularis</name>
    <dbReference type="NCBI Taxonomy" id="588596"/>
    <lineage>
        <taxon>Eukaryota</taxon>
        <taxon>Fungi</taxon>
        <taxon>Fungi incertae sedis</taxon>
        <taxon>Mucoromycota</taxon>
        <taxon>Glomeromycotina</taxon>
        <taxon>Glomeromycetes</taxon>
        <taxon>Glomerales</taxon>
        <taxon>Glomeraceae</taxon>
        <taxon>Rhizophagus</taxon>
    </lineage>
</organism>
<dbReference type="Proteomes" id="UP000232722">
    <property type="component" value="Unassembled WGS sequence"/>
</dbReference>
<gene>
    <name evidence="2" type="ORF">RhiirA5_373670</name>
</gene>
<evidence type="ECO:0000313" key="2">
    <source>
        <dbReference type="EMBL" id="PKC11685.1"/>
    </source>
</evidence>
<accession>A0A2N0PY20</accession>
<reference evidence="2 3" key="1">
    <citation type="submission" date="2016-04" db="EMBL/GenBank/DDBJ databases">
        <title>Genome analyses suggest a sexual origin of heterokaryosis in a supposedly ancient asexual fungus.</title>
        <authorList>
            <person name="Ropars J."/>
            <person name="Sedzielewska K."/>
            <person name="Noel J."/>
            <person name="Charron P."/>
            <person name="Farinelli L."/>
            <person name="Marton T."/>
            <person name="Kruger M."/>
            <person name="Pelin A."/>
            <person name="Brachmann A."/>
            <person name="Corradi N."/>
        </authorList>
    </citation>
    <scope>NUCLEOTIDE SEQUENCE [LARGE SCALE GENOMIC DNA]</scope>
    <source>
        <strain evidence="2 3">A5</strain>
    </source>
</reference>
<evidence type="ECO:0000256" key="1">
    <source>
        <dbReference type="SAM" id="MobiDB-lite"/>
    </source>
</evidence>
<dbReference type="EMBL" id="LLXJ01000293">
    <property type="protein sequence ID" value="PKC11685.1"/>
    <property type="molecule type" value="Genomic_DNA"/>
</dbReference>
<sequence length="114" mass="13556">MYLNYYCYVPGMYLNYNILEGIFKFQNLFLDQVICRSIAFPPKIVAGPGRNQLNLHILFKFTSKKKALFPSLPPLRLVAEKKREKEQREEMKEGKEKNKGTKEKRNKRIRKSEK</sequence>
<comment type="caution">
    <text evidence="2">The sequence shown here is derived from an EMBL/GenBank/DDBJ whole genome shotgun (WGS) entry which is preliminary data.</text>
</comment>
<feature type="region of interest" description="Disordered" evidence="1">
    <location>
        <begin position="80"/>
        <end position="114"/>
    </location>
</feature>
<evidence type="ECO:0000313" key="3">
    <source>
        <dbReference type="Proteomes" id="UP000232722"/>
    </source>
</evidence>
<name>A0A2N0PY20_9GLOM</name>
<proteinExistence type="predicted"/>